<reference evidence="2 3" key="1">
    <citation type="submission" date="2017-12" db="EMBL/GenBank/DDBJ databases">
        <title>Phylogenetic diversity of female urinary microbiome.</title>
        <authorList>
            <person name="Thomas-White K."/>
            <person name="Wolfe A.J."/>
        </authorList>
    </citation>
    <scope>NUCLEOTIDE SEQUENCE [LARGE SCALE GENOMIC DNA]</scope>
    <source>
        <strain evidence="2 3">UMB0250</strain>
    </source>
</reference>
<evidence type="ECO:0000313" key="2">
    <source>
        <dbReference type="EMBL" id="PKY67024.1"/>
    </source>
</evidence>
<name>A0A2I1I7B6_9ACTO</name>
<organism evidence="2 3">
    <name type="scientific">Schaalia turicensis</name>
    <dbReference type="NCBI Taxonomy" id="131111"/>
    <lineage>
        <taxon>Bacteria</taxon>
        <taxon>Bacillati</taxon>
        <taxon>Actinomycetota</taxon>
        <taxon>Actinomycetes</taxon>
        <taxon>Actinomycetales</taxon>
        <taxon>Actinomycetaceae</taxon>
        <taxon>Schaalia</taxon>
    </lineage>
</organism>
<dbReference type="InterPro" id="IPR055050">
    <property type="entry name" value="WsaF_C"/>
</dbReference>
<gene>
    <name evidence="2" type="ORF">CYJ25_01945</name>
</gene>
<dbReference type="SUPFAM" id="SSF53756">
    <property type="entry name" value="UDP-Glycosyltransferase/glycogen phosphorylase"/>
    <property type="match status" value="1"/>
</dbReference>
<dbReference type="Gene3D" id="3.40.50.11090">
    <property type="match status" value="1"/>
</dbReference>
<dbReference type="Proteomes" id="UP000234545">
    <property type="component" value="Unassembled WGS sequence"/>
</dbReference>
<dbReference type="EMBL" id="PKKJ01000001">
    <property type="protein sequence ID" value="PKY67024.1"/>
    <property type="molecule type" value="Genomic_DNA"/>
</dbReference>
<evidence type="ECO:0000259" key="1">
    <source>
        <dbReference type="Pfam" id="PF22772"/>
    </source>
</evidence>
<dbReference type="Gene3D" id="3.40.50.2000">
    <property type="entry name" value="Glycogen Phosphorylase B"/>
    <property type="match status" value="1"/>
</dbReference>
<dbReference type="GO" id="GO:0016740">
    <property type="term" value="F:transferase activity"/>
    <property type="evidence" value="ECO:0007669"/>
    <property type="project" value="UniProtKB-KW"/>
</dbReference>
<comment type="caution">
    <text evidence="2">The sequence shown here is derived from an EMBL/GenBank/DDBJ whole genome shotgun (WGS) entry which is preliminary data.</text>
</comment>
<evidence type="ECO:0000313" key="3">
    <source>
        <dbReference type="Proteomes" id="UP000234545"/>
    </source>
</evidence>
<feature type="domain" description="WsaF C-terminal" evidence="1">
    <location>
        <begin position="260"/>
        <end position="382"/>
    </location>
</feature>
<proteinExistence type="predicted"/>
<dbReference type="Pfam" id="PF22772">
    <property type="entry name" value="WsaF_C"/>
    <property type="match status" value="1"/>
</dbReference>
<accession>A0A2I1I7B6</accession>
<sequence length="424" mass="47105">MNGMKKLANYSKLGASYYKRNGARLTVGRLFLGVGTHLSSPKNAGGLRGRRNASLVKFEDAAVADWTVDPQWKQEPRSVGDGPFTTAWIMSPPGEHSGGHQNIFRFLSFLEQAGHTVKIFLYSSNPLPINIKGIQKILRDSVAYPQLNASIEVYSPSAGVGEEVDAIFSTGWETAYPSYLDRSNARRYYFVQDFEPSFYSVGSESVLAENTYRFGFEAFTAGRWLAKKLSTDYGMKTHPFDFAADFSLYKRTNEQRRSDVFFYARPVTARRGFELGVMTLAEVKRLRPQTTIHMAGWRLGGWDVPFDFIDHGAMSISDLSPLYNKCAAALVMSLTNMSLLPLELLSCGTIPVVNDAENNRLVSDNPHIAYTPLSPKALAHKIVEILDDSQQIEKSCEAASSVSDFSWDDAGAQFVAAFEEAMRG</sequence>
<dbReference type="RefSeq" id="WP_101627519.1">
    <property type="nucleotide sequence ID" value="NZ_PKKJ01000001.1"/>
</dbReference>
<protein>
    <submittedName>
        <fullName evidence="2">Glycosyl transferase</fullName>
    </submittedName>
</protein>
<keyword evidence="2" id="KW-0808">Transferase</keyword>
<dbReference type="AlphaFoldDB" id="A0A2I1I7B6"/>
<dbReference type="OrthoDB" id="7615426at2"/>